<evidence type="ECO:0000313" key="2">
    <source>
        <dbReference type="EMBL" id="RGD56793.1"/>
    </source>
</evidence>
<dbReference type="EMBL" id="QVIG01000001">
    <property type="protein sequence ID" value="RGD56793.1"/>
    <property type="molecule type" value="Genomic_DNA"/>
</dbReference>
<accession>A0A372ZLR7</accession>
<organism evidence="2 3">
    <name type="scientific">Kitasatospora xanthocidica</name>
    <dbReference type="NCBI Taxonomy" id="83382"/>
    <lineage>
        <taxon>Bacteria</taxon>
        <taxon>Bacillati</taxon>
        <taxon>Actinomycetota</taxon>
        <taxon>Actinomycetes</taxon>
        <taxon>Kitasatosporales</taxon>
        <taxon>Streptomycetaceae</taxon>
        <taxon>Kitasatospora</taxon>
    </lineage>
</organism>
<dbReference type="AlphaFoldDB" id="A0A372ZLR7"/>
<dbReference type="SUPFAM" id="SSF51735">
    <property type="entry name" value="NAD(P)-binding Rossmann-fold domains"/>
    <property type="match status" value="1"/>
</dbReference>
<evidence type="ECO:0000259" key="1">
    <source>
        <dbReference type="Pfam" id="PF13460"/>
    </source>
</evidence>
<evidence type="ECO:0000313" key="3">
    <source>
        <dbReference type="Proteomes" id="UP000263377"/>
    </source>
</evidence>
<sequence>MSVVIAGGHGRVALLTTRLLTTRGLPVTGIIRRPEQAATVRAAGAQPAVTDLAHATPHHLAHLLTGAQAVLFAAGAGRGNAPGQADPVDHDAALTLADATQLAGVRRFVMLSAMGADPAIHYPPDPLVETFLQAKGRADQDLLSRPALDCTVLRPAWFRDGPGTGRVHLAEHTGPGEIDRADVAAVLADLLTTPATAPRVLELVSGTVPVHEAVARTALRLVADH</sequence>
<dbReference type="PANTHER" id="PTHR15020">
    <property type="entry name" value="FLAVIN REDUCTASE-RELATED"/>
    <property type="match status" value="1"/>
</dbReference>
<dbReference type="PANTHER" id="PTHR15020:SF50">
    <property type="entry name" value="UPF0659 PROTEIN YMR090W"/>
    <property type="match status" value="1"/>
</dbReference>
<feature type="domain" description="NAD(P)-binding" evidence="1">
    <location>
        <begin position="7"/>
        <end position="194"/>
    </location>
</feature>
<gene>
    <name evidence="2" type="ORF">DR950_02370</name>
</gene>
<keyword evidence="3" id="KW-1185">Reference proteome</keyword>
<proteinExistence type="predicted"/>
<name>A0A372ZLR7_9ACTN</name>
<reference evidence="2 3" key="1">
    <citation type="submission" date="2018-08" db="EMBL/GenBank/DDBJ databases">
        <title>Diversity &amp; Physiological Properties of Lignin-Decomposing Actinobacteria from Soil.</title>
        <authorList>
            <person name="Roh S.G."/>
            <person name="Kim S.B."/>
        </authorList>
    </citation>
    <scope>NUCLEOTIDE SEQUENCE [LARGE SCALE GENOMIC DNA]</scope>
    <source>
        <strain evidence="2 3">MMS17-GH009</strain>
    </source>
</reference>
<comment type="caution">
    <text evidence="2">The sequence shown here is derived from an EMBL/GenBank/DDBJ whole genome shotgun (WGS) entry which is preliminary data.</text>
</comment>
<dbReference type="Pfam" id="PF13460">
    <property type="entry name" value="NAD_binding_10"/>
    <property type="match status" value="1"/>
</dbReference>
<dbReference type="InterPro" id="IPR016040">
    <property type="entry name" value="NAD(P)-bd_dom"/>
</dbReference>
<dbReference type="Proteomes" id="UP000263377">
    <property type="component" value="Unassembled WGS sequence"/>
</dbReference>
<dbReference type="InterPro" id="IPR036291">
    <property type="entry name" value="NAD(P)-bd_dom_sf"/>
</dbReference>
<protein>
    <submittedName>
        <fullName evidence="2">Epimerase</fullName>
    </submittedName>
</protein>
<dbReference type="Gene3D" id="3.40.50.720">
    <property type="entry name" value="NAD(P)-binding Rossmann-like Domain"/>
    <property type="match status" value="1"/>
</dbReference>
<dbReference type="RefSeq" id="WP_117485406.1">
    <property type="nucleotide sequence ID" value="NZ_QVIG01000001.1"/>
</dbReference>